<dbReference type="AlphaFoldDB" id="A0A4W5LTJ8"/>
<name>A0A4W5LTJ8_9TELE</name>
<dbReference type="Ensembl" id="ENSHHUT00000030826.1">
    <property type="protein sequence ID" value="ENSHHUP00000029598.1"/>
    <property type="gene ID" value="ENSHHUG00000018865.1"/>
</dbReference>
<accession>A0A4W5LTJ8</accession>
<evidence type="ECO:0000313" key="3">
    <source>
        <dbReference type="Ensembl" id="ENSHHUP00000029596.1"/>
    </source>
</evidence>
<keyword evidence="4" id="KW-1185">Reference proteome</keyword>
<dbReference type="GO" id="GO:0006629">
    <property type="term" value="P:lipid metabolic process"/>
    <property type="evidence" value="ECO:0007669"/>
    <property type="project" value="InterPro"/>
</dbReference>
<keyword evidence="1" id="KW-1015">Disulfide bond</keyword>
<sequence length="125" mass="14426">MPSACSLLPAHFWEIHGHSQEDDLDDLEAQPNKRMAQQLMLGCKVCKKVLNKVKKYISPSSRQEEIRQKVLSFCDKLPLWKSSCVDLVKKHFQVMMDELNRSDGVRTICVDFKACKPKEVLDLSY</sequence>
<dbReference type="InterPro" id="IPR007856">
    <property type="entry name" value="SapB_1"/>
</dbReference>
<reference evidence="4" key="1">
    <citation type="submission" date="2018-06" db="EMBL/GenBank/DDBJ databases">
        <title>Genome assembly of Danube salmon.</title>
        <authorList>
            <person name="Macqueen D.J."/>
            <person name="Gundappa M.K."/>
        </authorList>
    </citation>
    <scope>NUCLEOTIDE SEQUENCE [LARGE SCALE GENOMIC DNA]</scope>
</reference>
<dbReference type="STRING" id="62062.ENSHHUP00000029598"/>
<feature type="domain" description="Saposin B-type" evidence="2">
    <location>
        <begin position="39"/>
        <end position="119"/>
    </location>
</feature>
<dbReference type="Ensembl" id="ENSHHUT00000030824.1">
    <property type="protein sequence ID" value="ENSHHUP00000029596.1"/>
    <property type="gene ID" value="ENSHHUG00000018865.1"/>
</dbReference>
<dbReference type="InterPro" id="IPR011001">
    <property type="entry name" value="Saposin-like"/>
</dbReference>
<organism evidence="3 4">
    <name type="scientific">Hucho hucho</name>
    <name type="common">huchen</name>
    <dbReference type="NCBI Taxonomy" id="62062"/>
    <lineage>
        <taxon>Eukaryota</taxon>
        <taxon>Metazoa</taxon>
        <taxon>Chordata</taxon>
        <taxon>Craniata</taxon>
        <taxon>Vertebrata</taxon>
        <taxon>Euteleostomi</taxon>
        <taxon>Actinopterygii</taxon>
        <taxon>Neopterygii</taxon>
        <taxon>Teleostei</taxon>
        <taxon>Protacanthopterygii</taxon>
        <taxon>Salmoniformes</taxon>
        <taxon>Salmonidae</taxon>
        <taxon>Salmoninae</taxon>
        <taxon>Hucho</taxon>
    </lineage>
</organism>
<evidence type="ECO:0000313" key="4">
    <source>
        <dbReference type="Proteomes" id="UP000314982"/>
    </source>
</evidence>
<protein>
    <recommendedName>
        <fullName evidence="2">Saposin B-type domain-containing protein</fullName>
    </recommendedName>
</protein>
<reference evidence="3" key="2">
    <citation type="submission" date="2025-05" db="UniProtKB">
        <authorList>
            <consortium name="Ensembl"/>
        </authorList>
    </citation>
    <scope>IDENTIFICATION</scope>
</reference>
<evidence type="ECO:0000259" key="2">
    <source>
        <dbReference type="PROSITE" id="PS50015"/>
    </source>
</evidence>
<dbReference type="SUPFAM" id="SSF47862">
    <property type="entry name" value="Saposin"/>
    <property type="match status" value="1"/>
</dbReference>
<dbReference type="SMART" id="SM00741">
    <property type="entry name" value="SapB"/>
    <property type="match status" value="1"/>
</dbReference>
<dbReference type="PANTHER" id="PTHR15541">
    <property type="entry name" value="GRANULYSIN RELATED"/>
    <property type="match status" value="1"/>
</dbReference>
<dbReference type="Gene3D" id="1.10.225.10">
    <property type="entry name" value="Saposin-like"/>
    <property type="match status" value="1"/>
</dbReference>
<dbReference type="Pfam" id="PF05184">
    <property type="entry name" value="SapB_1"/>
    <property type="match status" value="1"/>
</dbReference>
<dbReference type="InterPro" id="IPR008139">
    <property type="entry name" value="SaposinB_dom"/>
</dbReference>
<evidence type="ECO:0000256" key="1">
    <source>
        <dbReference type="ARBA" id="ARBA00023157"/>
    </source>
</evidence>
<dbReference type="PANTHER" id="PTHR15541:SF2">
    <property type="entry name" value="GRANULYSIN"/>
    <property type="match status" value="1"/>
</dbReference>
<proteinExistence type="predicted"/>
<dbReference type="Proteomes" id="UP000314982">
    <property type="component" value="Unassembled WGS sequence"/>
</dbReference>
<dbReference type="GO" id="GO:0042742">
    <property type="term" value="P:defense response to bacterium"/>
    <property type="evidence" value="ECO:0007669"/>
    <property type="project" value="InterPro"/>
</dbReference>
<dbReference type="GeneTree" id="ENSGT01060000249400"/>
<dbReference type="PROSITE" id="PS50015">
    <property type="entry name" value="SAP_B"/>
    <property type="match status" value="1"/>
</dbReference>
<dbReference type="InterPro" id="IPR038847">
    <property type="entry name" value="Granulysin-like"/>
</dbReference>